<accession>A0AAD4NIK8</accession>
<feature type="compositionally biased region" description="Basic residues" evidence="1">
    <location>
        <begin position="377"/>
        <end position="391"/>
    </location>
</feature>
<keyword evidence="2" id="KW-0472">Membrane</keyword>
<feature type="transmembrane region" description="Helical" evidence="2">
    <location>
        <begin position="114"/>
        <end position="138"/>
    </location>
</feature>
<dbReference type="PANTHER" id="PTHR36694">
    <property type="entry name" value="PASIFLORA 1, ISOFORM A-RELATED"/>
    <property type="match status" value="1"/>
</dbReference>
<feature type="region of interest" description="Disordered" evidence="1">
    <location>
        <begin position="498"/>
        <end position="555"/>
    </location>
</feature>
<dbReference type="PANTHER" id="PTHR36694:SF11">
    <property type="entry name" value="LP21121P-RELATED"/>
    <property type="match status" value="1"/>
</dbReference>
<feature type="transmembrane region" description="Helical" evidence="2">
    <location>
        <begin position="144"/>
        <end position="170"/>
    </location>
</feature>
<dbReference type="EMBL" id="JAKKPZ010000001">
    <property type="protein sequence ID" value="KAI1728204.1"/>
    <property type="molecule type" value="Genomic_DNA"/>
</dbReference>
<organism evidence="3 4">
    <name type="scientific">Ditylenchus destructor</name>
    <dbReference type="NCBI Taxonomy" id="166010"/>
    <lineage>
        <taxon>Eukaryota</taxon>
        <taxon>Metazoa</taxon>
        <taxon>Ecdysozoa</taxon>
        <taxon>Nematoda</taxon>
        <taxon>Chromadorea</taxon>
        <taxon>Rhabditida</taxon>
        <taxon>Tylenchina</taxon>
        <taxon>Tylenchomorpha</taxon>
        <taxon>Sphaerularioidea</taxon>
        <taxon>Anguinidae</taxon>
        <taxon>Anguininae</taxon>
        <taxon>Ditylenchus</taxon>
    </lineage>
</organism>
<dbReference type="Proteomes" id="UP001201812">
    <property type="component" value="Unassembled WGS sequence"/>
</dbReference>
<feature type="compositionally biased region" description="Polar residues" evidence="1">
    <location>
        <begin position="542"/>
        <end position="555"/>
    </location>
</feature>
<keyword evidence="4" id="KW-1185">Reference proteome</keyword>
<feature type="compositionally biased region" description="Low complexity" evidence="1">
    <location>
        <begin position="525"/>
        <end position="534"/>
    </location>
</feature>
<feature type="region of interest" description="Disordered" evidence="1">
    <location>
        <begin position="194"/>
        <end position="213"/>
    </location>
</feature>
<feature type="compositionally biased region" description="Basic residues" evidence="1">
    <location>
        <begin position="312"/>
        <end position="323"/>
    </location>
</feature>
<evidence type="ECO:0000256" key="2">
    <source>
        <dbReference type="SAM" id="Phobius"/>
    </source>
</evidence>
<keyword evidence="2" id="KW-0812">Transmembrane</keyword>
<feature type="compositionally biased region" description="Low complexity" evidence="1">
    <location>
        <begin position="246"/>
        <end position="267"/>
    </location>
</feature>
<feature type="region of interest" description="Disordered" evidence="1">
    <location>
        <begin position="426"/>
        <end position="447"/>
    </location>
</feature>
<name>A0AAD4NIK8_9BILA</name>
<proteinExistence type="predicted"/>
<gene>
    <name evidence="3" type="ORF">DdX_00367</name>
</gene>
<protein>
    <submittedName>
        <fullName evidence="3">Uncharacterized protein</fullName>
    </submittedName>
</protein>
<evidence type="ECO:0000256" key="1">
    <source>
        <dbReference type="SAM" id="MobiDB-lite"/>
    </source>
</evidence>
<keyword evidence="2" id="KW-1133">Transmembrane helix</keyword>
<sequence length="555" mass="64138">MPCNPCCCWKLKDAAVTIGIWSTIYCIIQMGIFGWQMAAIKYEKDRAANTLLPNYNTYGRYDIPSYYESYWQSPEERYYTGLFVIQILCLIASFFLLFASIMLIYGVHTWSRYLVWPWFICMASSILTSLAYCIMWWAGDVRDYWLVLTILEIFSVFLNCYCFVVICVFYKNMLIELEYYEGKRAAKYDRFSQRDTPQHTIEQDIDDDDNGGPDLRYPAAQYDWRSGTYPMTDSKYPPDPMPRYPGPYTQTYPQPYQPIQQPQRSPYFPQKFDHTGIPRDPNLPSLGPLDERPISAIPPTQFDDFRDVPRQEHRRSRRHRSSCRHCEPHSHRCHHHHRHHRRRSRPHRHHHHKGSYSSDAYSTTEYASGTESNSSRFHTKHRHRSSTRRKEKSPPRSDNDSDLVSDTMAAELRRDGSKRHTIDRVANGKRWQKSAKIQTGDEAEVEPTAKAQLPAFHSTPGTAGGITIPQHIVIPPSALDSTAERKYQIQSEITISYDPKTQQQHSASEPVQQSLISPPEHVGGSSSQPSATSSVHRRPTGQLHTPTPMSIMSNV</sequence>
<evidence type="ECO:0000313" key="4">
    <source>
        <dbReference type="Proteomes" id="UP001201812"/>
    </source>
</evidence>
<feature type="transmembrane region" description="Helical" evidence="2">
    <location>
        <begin position="78"/>
        <end position="107"/>
    </location>
</feature>
<reference evidence="3" key="1">
    <citation type="submission" date="2022-01" db="EMBL/GenBank/DDBJ databases">
        <title>Genome Sequence Resource for Two Populations of Ditylenchus destructor, the Migratory Endoparasitic Phytonematode.</title>
        <authorList>
            <person name="Zhang H."/>
            <person name="Lin R."/>
            <person name="Xie B."/>
        </authorList>
    </citation>
    <scope>NUCLEOTIDE SEQUENCE</scope>
    <source>
        <strain evidence="3">BazhouSP</strain>
    </source>
</reference>
<feature type="compositionally biased region" description="Polar residues" evidence="1">
    <location>
        <begin position="498"/>
        <end position="516"/>
    </location>
</feature>
<feature type="compositionally biased region" description="Polar residues" evidence="1">
    <location>
        <begin position="355"/>
        <end position="373"/>
    </location>
</feature>
<feature type="compositionally biased region" description="Basic residues" evidence="1">
    <location>
        <begin position="331"/>
        <end position="354"/>
    </location>
</feature>
<feature type="region of interest" description="Disordered" evidence="1">
    <location>
        <begin position="229"/>
        <end position="405"/>
    </location>
</feature>
<evidence type="ECO:0000313" key="3">
    <source>
        <dbReference type="EMBL" id="KAI1728204.1"/>
    </source>
</evidence>
<comment type="caution">
    <text evidence="3">The sequence shown here is derived from an EMBL/GenBank/DDBJ whole genome shotgun (WGS) entry which is preliminary data.</text>
</comment>
<dbReference type="AlphaFoldDB" id="A0AAD4NIK8"/>